<accession>D6PB08</accession>
<dbReference type="CDD" id="cd15482">
    <property type="entry name" value="Sialidase_non-viral"/>
    <property type="match status" value="1"/>
</dbReference>
<reference evidence="1" key="1">
    <citation type="journal article" date="2010" name="ISME J.">
        <title>Metagenome of the Mediterranean deep chlorophyll maximum studied by direct and fosmid library 454 pyrosequencing.</title>
        <authorList>
            <person name="Ghai R."/>
            <person name="Martin-Cuadrado A.B."/>
            <person name="Molto A.G."/>
            <person name="Heredia I.G."/>
            <person name="Cabrera R."/>
            <person name="Martin J."/>
            <person name="Verdu M."/>
            <person name="Deschamps P."/>
            <person name="Moreira D."/>
            <person name="Lopez-Garcia P."/>
            <person name="Mira A."/>
            <person name="Rodriguez-Valera F."/>
        </authorList>
    </citation>
    <scope>NUCLEOTIDE SEQUENCE</scope>
</reference>
<organism evidence="1">
    <name type="scientific">uncultured archaeon MedDCM-OCT-S02-C115</name>
    <dbReference type="NCBI Taxonomy" id="743083"/>
    <lineage>
        <taxon>Archaea</taxon>
        <taxon>environmental samples</taxon>
    </lineage>
</organism>
<dbReference type="SUPFAM" id="SSF50939">
    <property type="entry name" value="Sialidases"/>
    <property type="match status" value="1"/>
</dbReference>
<dbReference type="InterPro" id="IPR015943">
    <property type="entry name" value="WD40/YVTN_repeat-like_dom_sf"/>
</dbReference>
<evidence type="ECO:0008006" key="2">
    <source>
        <dbReference type="Google" id="ProtNLM"/>
    </source>
</evidence>
<dbReference type="EMBL" id="GU942957">
    <property type="protein sequence ID" value="ADD92909.1"/>
    <property type="molecule type" value="Genomic_DNA"/>
</dbReference>
<name>D6PB08_9ARCH</name>
<sequence length="468" mass="50534">MLSASLAGCFGEEENEVVTPKPTVWDFEKPELTWYHFAGAQDAFENSSFDFDGRNVPYPAEGSYYGIGMSTFEPTMGITQSDMMMMSSYGNGPAGSTAIISCDLIGMHDVLDYSCENIYDPFLPIANSNDPYIYVDPWTSRIMKFDMHALLGMTVEWSDDEGASWNGPSVATQIYSVQDHQTIASSNMPALFHPTTWMFCINGNAPHPLCSSSQDGGATWGPETSGAPVSCNSGGLSAHLVGSIDGNFYRGNKGCTGDGYSVFRTTNAGISWTEHVLPTTETGIANTWNAEEAQVEVDSVGNVHAMWMGLDNMPYWSYSIDQGDTWSNATMIAPPINLSGTGFPVVVAGDAGTVAFGYVGETEGEDETWNAYLTYATDAFSENPLFTTVQLNGNDDPIDIVVDCGYNRCGGLGDFLDIRVDAYGRTWFSLSHNIADIGIFGTISSGPSLRGDNITMLPEMPLGGMQTL</sequence>
<dbReference type="Gene3D" id="2.130.10.10">
    <property type="entry name" value="YVTN repeat-like/Quinoprotein amine dehydrogenase"/>
    <property type="match status" value="1"/>
</dbReference>
<dbReference type="InterPro" id="IPR036278">
    <property type="entry name" value="Sialidase_sf"/>
</dbReference>
<proteinExistence type="predicted"/>
<protein>
    <recommendedName>
        <fullName evidence="2">Exo-alpha-sialidase</fullName>
    </recommendedName>
</protein>
<dbReference type="AlphaFoldDB" id="D6PB08"/>
<evidence type="ECO:0000313" key="1">
    <source>
        <dbReference type="EMBL" id="ADD92909.1"/>
    </source>
</evidence>